<keyword evidence="1" id="KW-0472">Membrane</keyword>
<dbReference type="EMBL" id="JXJX01000001">
    <property type="protein sequence ID" value="PCS08278.1"/>
    <property type="molecule type" value="Genomic_DNA"/>
</dbReference>
<feature type="transmembrane region" description="Helical" evidence="1">
    <location>
        <begin position="130"/>
        <end position="150"/>
    </location>
</feature>
<organism evidence="2 3">
    <name type="scientific">Pseudolactococcus plantarum</name>
    <dbReference type="NCBI Taxonomy" id="1365"/>
    <lineage>
        <taxon>Bacteria</taxon>
        <taxon>Bacillati</taxon>
        <taxon>Bacillota</taxon>
        <taxon>Bacilli</taxon>
        <taxon>Lactobacillales</taxon>
        <taxon>Streptococcaceae</taxon>
        <taxon>Pseudolactococcus</taxon>
    </lineage>
</organism>
<gene>
    <name evidence="2" type="ORF">RU87_GL000101</name>
</gene>
<evidence type="ECO:0000313" key="3">
    <source>
        <dbReference type="Proteomes" id="UP000242246"/>
    </source>
</evidence>
<keyword evidence="1" id="KW-1133">Transmembrane helix</keyword>
<protein>
    <submittedName>
        <fullName evidence="2">Uncharacterized protein</fullName>
    </submittedName>
</protein>
<keyword evidence="3" id="KW-1185">Reference proteome</keyword>
<proteinExistence type="predicted"/>
<comment type="caution">
    <text evidence="2">The sequence shown here is derived from an EMBL/GenBank/DDBJ whole genome shotgun (WGS) entry which is preliminary data.</text>
</comment>
<evidence type="ECO:0000256" key="1">
    <source>
        <dbReference type="SAM" id="Phobius"/>
    </source>
</evidence>
<feature type="transmembrane region" description="Helical" evidence="1">
    <location>
        <begin position="105"/>
        <end position="124"/>
    </location>
</feature>
<dbReference type="Proteomes" id="UP000242246">
    <property type="component" value="Unassembled WGS sequence"/>
</dbReference>
<name>A0A2A5S496_9LACT</name>
<accession>A0A2A5S496</accession>
<feature type="transmembrane region" description="Helical" evidence="1">
    <location>
        <begin position="162"/>
        <end position="189"/>
    </location>
</feature>
<feature type="transmembrane region" description="Helical" evidence="1">
    <location>
        <begin position="195"/>
        <end position="212"/>
    </location>
</feature>
<feature type="transmembrane region" description="Helical" evidence="1">
    <location>
        <begin position="66"/>
        <end position="93"/>
    </location>
</feature>
<dbReference type="AlphaFoldDB" id="A0A2A5S496"/>
<dbReference type="STRING" id="1348632.GCA_001591745_00122"/>
<evidence type="ECO:0000313" key="2">
    <source>
        <dbReference type="EMBL" id="PCS08278.1"/>
    </source>
</evidence>
<reference evidence="2 3" key="1">
    <citation type="submission" date="2014-12" db="EMBL/GenBank/DDBJ databases">
        <title>Draft genome sequences of 10 type strains of Lactococcus.</title>
        <authorList>
            <person name="Sun Z."/>
            <person name="Zhong Z."/>
            <person name="Liu W."/>
            <person name="Zhang W."/>
            <person name="Zhang H."/>
        </authorList>
    </citation>
    <scope>NUCLEOTIDE SEQUENCE [LARGE SCALE GENOMIC DNA]</scope>
    <source>
        <strain evidence="2 3">DSM 20686</strain>
    </source>
</reference>
<feature type="transmembrane region" description="Helical" evidence="1">
    <location>
        <begin position="253"/>
        <end position="275"/>
    </location>
</feature>
<sequence>MKTLIKKNSIPFMFSLLMSIYIMSSPLRSGDALQFKSDIKSFNYHYLSFAVFRYKNWSSRFLIEAITAYFSVHAIQFLLLMFCLSFLFMYAIIQLLGFNDSRYHQYKIIIAILALFFFPINLLFEGAGIIATMANYYVPMCLMAYVLLIFKQVTKTYILQLLAFLFAIQQEQFALLGLIIFSVAIGYQIYQKLSVLKYVPFFILSIGGILSAKLSPGNAIRNAVETNVRFPEFQSINLLRKLDMGFIKMSYDLLFNGSVSLFFILMLISILIFSII</sequence>
<keyword evidence="1" id="KW-0812">Transmembrane</keyword>